<gene>
    <name evidence="4" type="ORF">EI684_00905</name>
</gene>
<evidence type="ECO:0000256" key="1">
    <source>
        <dbReference type="ARBA" id="ARBA00022553"/>
    </source>
</evidence>
<dbReference type="AlphaFoldDB" id="A0A426UBF6"/>
<protein>
    <submittedName>
        <fullName evidence="4">Response regulator</fullName>
    </submittedName>
</protein>
<dbReference type="PANTHER" id="PTHR44591">
    <property type="entry name" value="STRESS RESPONSE REGULATOR PROTEIN 1"/>
    <property type="match status" value="1"/>
</dbReference>
<dbReference type="EMBL" id="RSAS01000040">
    <property type="protein sequence ID" value="RRR77920.1"/>
    <property type="molecule type" value="Genomic_DNA"/>
</dbReference>
<dbReference type="GO" id="GO:0000160">
    <property type="term" value="P:phosphorelay signal transduction system"/>
    <property type="evidence" value="ECO:0007669"/>
    <property type="project" value="InterPro"/>
</dbReference>
<proteinExistence type="predicted"/>
<reference evidence="4 5" key="1">
    <citation type="submission" date="2018-12" db="EMBL/GenBank/DDBJ databases">
        <title>Genome Sequence of Candidatus Viridilinea halotolerans isolated from saline sulfide-rich spring.</title>
        <authorList>
            <person name="Grouzdev D.S."/>
            <person name="Burganskaya E.I."/>
            <person name="Krutkina M.S."/>
            <person name="Sukhacheva M.V."/>
            <person name="Gorlenko V.M."/>
        </authorList>
    </citation>
    <scope>NUCLEOTIDE SEQUENCE [LARGE SCALE GENOMIC DNA]</scope>
    <source>
        <strain evidence="4">Chok-6</strain>
    </source>
</reference>
<comment type="caution">
    <text evidence="4">The sequence shown here is derived from an EMBL/GenBank/DDBJ whole genome shotgun (WGS) entry which is preliminary data.</text>
</comment>
<dbReference type="CDD" id="cd17569">
    <property type="entry name" value="REC_HupR-like"/>
    <property type="match status" value="1"/>
</dbReference>
<evidence type="ECO:0000313" key="4">
    <source>
        <dbReference type="EMBL" id="RRR77920.1"/>
    </source>
</evidence>
<evidence type="ECO:0000313" key="5">
    <source>
        <dbReference type="Proteomes" id="UP000280307"/>
    </source>
</evidence>
<dbReference type="InterPro" id="IPR001789">
    <property type="entry name" value="Sig_transdc_resp-reg_receiver"/>
</dbReference>
<sequence length="318" mass="35062">MAPSSAAHQAEAARPAILIVDDDTSVTQSLARSLRTQFTVFTANSAADALAIIARERIAVILTDQRMPDVTGVQLLEQARAIRPDACGILISGYTDVTTLVDALNLGNVRGFLPKPWDIHQLRRKVDQALQDYQVGFLERELLRNTAEAVTRTQAQMDELRQALDEVAPGQGDALFAKWERTDSQVSTAFDGAFDHPFYHGPSATTPLRQHDPTVFAELVTAYADLINHAAELRFYEGTSRVPDKLRALSERLGALWASPRDAVEMHTTALKQCITDVSVARQSVCVEEARLLLPELMGNLIVFYRSWLAAVLSGQRP</sequence>
<dbReference type="SUPFAM" id="SSF52172">
    <property type="entry name" value="CheY-like"/>
    <property type="match status" value="1"/>
</dbReference>
<dbReference type="Pfam" id="PF00072">
    <property type="entry name" value="Response_reg"/>
    <property type="match status" value="1"/>
</dbReference>
<dbReference type="Proteomes" id="UP000280307">
    <property type="component" value="Unassembled WGS sequence"/>
</dbReference>
<dbReference type="Gene3D" id="3.40.50.2300">
    <property type="match status" value="1"/>
</dbReference>
<keyword evidence="1 2" id="KW-0597">Phosphoprotein</keyword>
<evidence type="ECO:0000256" key="2">
    <source>
        <dbReference type="PROSITE-ProRule" id="PRU00169"/>
    </source>
</evidence>
<dbReference type="PROSITE" id="PS50110">
    <property type="entry name" value="RESPONSE_REGULATORY"/>
    <property type="match status" value="1"/>
</dbReference>
<feature type="domain" description="Response regulatory" evidence="3">
    <location>
        <begin position="16"/>
        <end position="130"/>
    </location>
</feature>
<dbReference type="InterPro" id="IPR050595">
    <property type="entry name" value="Bact_response_regulator"/>
</dbReference>
<accession>A0A426UBF6</accession>
<name>A0A426UBF6_9CHLR</name>
<dbReference type="SMART" id="SM00448">
    <property type="entry name" value="REC"/>
    <property type="match status" value="1"/>
</dbReference>
<dbReference type="InterPro" id="IPR011006">
    <property type="entry name" value="CheY-like_superfamily"/>
</dbReference>
<dbReference type="PANTHER" id="PTHR44591:SF19">
    <property type="entry name" value="TWO-COMPONENT RESPONSE REGULATOR-RELATED"/>
    <property type="match status" value="1"/>
</dbReference>
<organism evidence="4 5">
    <name type="scientific">Candidatus Viridilinea halotolerans</name>
    <dbReference type="NCBI Taxonomy" id="2491704"/>
    <lineage>
        <taxon>Bacteria</taxon>
        <taxon>Bacillati</taxon>
        <taxon>Chloroflexota</taxon>
        <taxon>Chloroflexia</taxon>
        <taxon>Chloroflexales</taxon>
        <taxon>Chloroflexineae</taxon>
        <taxon>Oscillochloridaceae</taxon>
        <taxon>Candidatus Viridilinea</taxon>
    </lineage>
</organism>
<feature type="modified residue" description="4-aspartylphosphate" evidence="2">
    <location>
        <position position="64"/>
    </location>
</feature>
<evidence type="ECO:0000259" key="3">
    <source>
        <dbReference type="PROSITE" id="PS50110"/>
    </source>
</evidence>